<feature type="region of interest" description="Disordered" evidence="1">
    <location>
        <begin position="1"/>
        <end position="126"/>
    </location>
</feature>
<feature type="compositionally biased region" description="Pro residues" evidence="1">
    <location>
        <begin position="1"/>
        <end position="11"/>
    </location>
</feature>
<dbReference type="GeneID" id="111464404"/>
<accession>A0A6J1HKL8</accession>
<reference evidence="3" key="1">
    <citation type="submission" date="2025-08" db="UniProtKB">
        <authorList>
            <consortium name="RefSeq"/>
        </authorList>
    </citation>
    <scope>IDENTIFICATION</scope>
    <source>
        <tissue evidence="3">Young leaves</tissue>
    </source>
</reference>
<dbReference type="PANTHER" id="PTHR34660">
    <property type="entry name" value="MYB-LIKE PROTEIN X"/>
    <property type="match status" value="1"/>
</dbReference>
<dbReference type="PANTHER" id="PTHR34660:SF3">
    <property type="entry name" value="RRM DOMAIN-CONTAINING PROTEIN"/>
    <property type="match status" value="1"/>
</dbReference>
<evidence type="ECO:0000313" key="2">
    <source>
        <dbReference type="Proteomes" id="UP000504609"/>
    </source>
</evidence>
<sequence>MSRCFPFPPPGYEKKSRAEDADLLKKEKSKEKKHKKEKKEKEKKEGKEKRDKDKSEEKRREKKDKKKDRDKKKERDKEKEKAPHALEDSRPSGKIKSQNGEEVVRIKHNSIQEEKHSGKLDSYVGNKISQNTVLPKETKNSKLVPEVGRRIEDSGTAKVEKLAVAQPKRDDGVATQVARSSEILLEGNKEHIKNKTIDQGKYNGQGIRHDERFSGDSTVPSFTATTITTANATVESAEKIAERRKETNDKIRPKEGEEKRGSKHKDKDKEKKGRSNDKATDKEKKKEKKSKEKKEKKAKQKEEEEKNAVVDKTKEITKDNLIGRHSTNTDTSQLPDGNIGAAVEENLVKKRKAFEPNGVLHAIDNRSSKLLRPASHPLKENGRILEPCLASPLPPSERQTVAANDVILVSKERKINGIIEAHHPPASLKHKTGGQDDHPQLQLQLQPQLQLQLQPQLQLQLQPQPTAIHKKSPHPDSKFLSVVYSVPKMEELLESDNQDWLFTSNTSQAMKPELEASEAKEMPQVWAEAMQIEPPDVYALPYVIPY</sequence>
<name>A0A6J1HKL8_CUCMO</name>
<gene>
    <name evidence="3" type="primary">LOC111464404</name>
</gene>
<feature type="compositionally biased region" description="Basic and acidic residues" evidence="1">
    <location>
        <begin position="39"/>
        <end position="59"/>
    </location>
</feature>
<feature type="compositionally biased region" description="Basic and acidic residues" evidence="1">
    <location>
        <begin position="71"/>
        <end position="91"/>
    </location>
</feature>
<evidence type="ECO:0000256" key="1">
    <source>
        <dbReference type="SAM" id="MobiDB-lite"/>
    </source>
</evidence>
<feature type="compositionally biased region" description="Low complexity" evidence="1">
    <location>
        <begin position="223"/>
        <end position="233"/>
    </location>
</feature>
<keyword evidence="2" id="KW-1185">Reference proteome</keyword>
<dbReference type="Proteomes" id="UP000504609">
    <property type="component" value="Unplaced"/>
</dbReference>
<proteinExistence type="predicted"/>
<dbReference type="RefSeq" id="XP_022964370.1">
    <property type="nucleotide sequence ID" value="XM_023108602.1"/>
</dbReference>
<dbReference type="AlphaFoldDB" id="A0A6J1HKL8"/>
<feature type="compositionally biased region" description="Basic residues" evidence="1">
    <location>
        <begin position="60"/>
        <end position="70"/>
    </location>
</feature>
<feature type="region of interest" description="Disordered" evidence="1">
    <location>
        <begin position="195"/>
        <end position="337"/>
    </location>
</feature>
<feature type="compositionally biased region" description="Basic and acidic residues" evidence="1">
    <location>
        <begin position="12"/>
        <end position="30"/>
    </location>
</feature>
<organism evidence="2 3">
    <name type="scientific">Cucurbita moschata</name>
    <name type="common">Winter crookneck squash</name>
    <name type="synonym">Cucurbita pepo var. moschata</name>
    <dbReference type="NCBI Taxonomy" id="3662"/>
    <lineage>
        <taxon>Eukaryota</taxon>
        <taxon>Viridiplantae</taxon>
        <taxon>Streptophyta</taxon>
        <taxon>Embryophyta</taxon>
        <taxon>Tracheophyta</taxon>
        <taxon>Spermatophyta</taxon>
        <taxon>Magnoliopsida</taxon>
        <taxon>eudicotyledons</taxon>
        <taxon>Gunneridae</taxon>
        <taxon>Pentapetalae</taxon>
        <taxon>rosids</taxon>
        <taxon>fabids</taxon>
        <taxon>Cucurbitales</taxon>
        <taxon>Cucurbitaceae</taxon>
        <taxon>Cucurbiteae</taxon>
        <taxon>Cucurbita</taxon>
    </lineage>
</organism>
<dbReference type="KEGG" id="cmos:111464404"/>
<feature type="compositionally biased region" description="Basic and acidic residues" evidence="1">
    <location>
        <begin position="102"/>
        <end position="119"/>
    </location>
</feature>
<feature type="compositionally biased region" description="Basic and acidic residues" evidence="1">
    <location>
        <begin position="236"/>
        <end position="322"/>
    </location>
</feature>
<feature type="compositionally biased region" description="Polar residues" evidence="1">
    <location>
        <begin position="325"/>
        <end position="335"/>
    </location>
</feature>
<evidence type="ECO:0000313" key="3">
    <source>
        <dbReference type="RefSeq" id="XP_022964370.1"/>
    </source>
</evidence>
<protein>
    <submittedName>
        <fullName evidence="3">DNA ligase 1-like</fullName>
    </submittedName>
</protein>